<organism evidence="7 8">
    <name type="scientific">Anoxybacter fermentans</name>
    <dbReference type="NCBI Taxonomy" id="1323375"/>
    <lineage>
        <taxon>Bacteria</taxon>
        <taxon>Bacillati</taxon>
        <taxon>Bacillota</taxon>
        <taxon>Clostridia</taxon>
        <taxon>Halanaerobiales</taxon>
        <taxon>Anoxybacter</taxon>
    </lineage>
</organism>
<dbReference type="GO" id="GO:0004642">
    <property type="term" value="F:phosphoribosylformylglycinamidine synthase activity"/>
    <property type="evidence" value="ECO:0007669"/>
    <property type="project" value="UniProtKB-UniRule"/>
</dbReference>
<keyword evidence="1 6" id="KW-0963">Cytoplasm</keyword>
<dbReference type="KEGG" id="aft:BBF96_13000"/>
<dbReference type="AlphaFoldDB" id="A0A3S9T151"/>
<evidence type="ECO:0000256" key="3">
    <source>
        <dbReference type="ARBA" id="ARBA00022741"/>
    </source>
</evidence>
<protein>
    <recommendedName>
        <fullName evidence="6">Phosphoribosylformylglycinamidine synthase subunit PurS</fullName>
        <shortName evidence="6">FGAM synthase</shortName>
        <ecNumber evidence="6">6.3.5.3</ecNumber>
    </recommendedName>
    <alternativeName>
        <fullName evidence="6">Formylglycinamide ribonucleotide amidotransferase subunit III</fullName>
        <shortName evidence="6">FGAR amidotransferase III</shortName>
        <shortName evidence="6">FGAR-AT III</shortName>
    </alternativeName>
    <alternativeName>
        <fullName evidence="6">Phosphoribosylformylglycinamidine synthase subunit III</fullName>
    </alternativeName>
</protein>
<evidence type="ECO:0000256" key="6">
    <source>
        <dbReference type="HAMAP-Rule" id="MF_01926"/>
    </source>
</evidence>
<evidence type="ECO:0000313" key="7">
    <source>
        <dbReference type="EMBL" id="AZR74235.1"/>
    </source>
</evidence>
<dbReference type="Pfam" id="PF02700">
    <property type="entry name" value="PurS"/>
    <property type="match status" value="1"/>
</dbReference>
<keyword evidence="2 6" id="KW-0436">Ligase</keyword>
<dbReference type="GO" id="GO:0005524">
    <property type="term" value="F:ATP binding"/>
    <property type="evidence" value="ECO:0007669"/>
    <property type="project" value="UniProtKB-UniRule"/>
</dbReference>
<dbReference type="OrthoDB" id="9799101at2"/>
<dbReference type="RefSeq" id="WP_127017591.1">
    <property type="nucleotide sequence ID" value="NZ_CP016379.1"/>
</dbReference>
<dbReference type="EC" id="6.3.5.3" evidence="6"/>
<sequence>MFRVELKIMPRKGILNPESSTVTRALKAMGYDKVKGLEIGKFMEFVVNLDDVKTAEAYVEEICKRLLANPVIEDYIYEIFPLEEE</sequence>
<comment type="catalytic activity">
    <reaction evidence="6">
        <text>N(2)-formyl-N(1)-(5-phospho-beta-D-ribosyl)glycinamide + L-glutamine + ATP + H2O = 2-formamido-N(1)-(5-O-phospho-beta-D-ribosyl)acetamidine + L-glutamate + ADP + phosphate + H(+)</text>
        <dbReference type="Rhea" id="RHEA:17129"/>
        <dbReference type="ChEBI" id="CHEBI:15377"/>
        <dbReference type="ChEBI" id="CHEBI:15378"/>
        <dbReference type="ChEBI" id="CHEBI:29985"/>
        <dbReference type="ChEBI" id="CHEBI:30616"/>
        <dbReference type="ChEBI" id="CHEBI:43474"/>
        <dbReference type="ChEBI" id="CHEBI:58359"/>
        <dbReference type="ChEBI" id="CHEBI:147286"/>
        <dbReference type="ChEBI" id="CHEBI:147287"/>
        <dbReference type="ChEBI" id="CHEBI:456216"/>
        <dbReference type="EC" id="6.3.5.3"/>
    </reaction>
</comment>
<evidence type="ECO:0000313" key="8">
    <source>
        <dbReference type="Proteomes" id="UP000267250"/>
    </source>
</evidence>
<dbReference type="HAMAP" id="MF_01926">
    <property type="entry name" value="PurS"/>
    <property type="match status" value="1"/>
</dbReference>
<dbReference type="PANTHER" id="PTHR34696">
    <property type="entry name" value="PHOSPHORIBOSYLFORMYLGLYCINAMIDINE SYNTHASE SUBUNIT PURS"/>
    <property type="match status" value="1"/>
</dbReference>
<evidence type="ECO:0000256" key="5">
    <source>
        <dbReference type="ARBA" id="ARBA00022840"/>
    </source>
</evidence>
<evidence type="ECO:0000256" key="4">
    <source>
        <dbReference type="ARBA" id="ARBA00022755"/>
    </source>
</evidence>
<dbReference type="Proteomes" id="UP000267250">
    <property type="component" value="Chromosome"/>
</dbReference>
<dbReference type="NCBIfam" id="NF004630">
    <property type="entry name" value="PRK05974.1"/>
    <property type="match status" value="1"/>
</dbReference>
<dbReference type="EMBL" id="CP016379">
    <property type="protein sequence ID" value="AZR74235.1"/>
    <property type="molecule type" value="Genomic_DNA"/>
</dbReference>
<accession>A0A3S9T151</accession>
<dbReference type="InterPro" id="IPR036604">
    <property type="entry name" value="PurS-like_sf"/>
</dbReference>
<comment type="subcellular location">
    <subcellularLocation>
        <location evidence="6">Cytoplasm</location>
    </subcellularLocation>
</comment>
<evidence type="ECO:0000256" key="1">
    <source>
        <dbReference type="ARBA" id="ARBA00022490"/>
    </source>
</evidence>
<keyword evidence="5 6" id="KW-0067">ATP-binding</keyword>
<gene>
    <name evidence="6" type="primary">purS</name>
    <name evidence="7" type="ORF">BBF96_13000</name>
</gene>
<dbReference type="NCBIfam" id="TIGR00302">
    <property type="entry name" value="phosphoribosylformylglycinamidine synthase subunit PurS"/>
    <property type="match status" value="1"/>
</dbReference>
<dbReference type="PANTHER" id="PTHR34696:SF1">
    <property type="entry name" value="PHOSPHORIBOSYLFORMYLGLYCINAMIDINE SYNTHASE SUBUNIT PURS"/>
    <property type="match status" value="1"/>
</dbReference>
<comment type="pathway">
    <text evidence="6">Purine metabolism; IMP biosynthesis via de novo pathway; 5-amino-1-(5-phospho-D-ribosyl)imidazole from N(2)-formyl-N(1)-(5-phospho-D-ribosyl)glycinamide: step 1/2.</text>
</comment>
<proteinExistence type="inferred from homology"/>
<dbReference type="GO" id="GO:0005737">
    <property type="term" value="C:cytoplasm"/>
    <property type="evidence" value="ECO:0007669"/>
    <property type="project" value="UniProtKB-SubCell"/>
</dbReference>
<comment type="function">
    <text evidence="6">Part of the phosphoribosylformylglycinamidine synthase complex involved in the purines biosynthetic pathway. Catalyzes the ATP-dependent conversion of formylglycinamide ribonucleotide (FGAR) and glutamine to yield formylglycinamidine ribonucleotide (FGAM) and glutamate. The FGAM synthase complex is composed of three subunits. PurQ produces an ammonia molecule by converting glutamine to glutamate. PurL transfers the ammonia molecule to FGAR to form FGAM in an ATP-dependent manner. PurS interacts with PurQ and PurL and is thought to assist in the transfer of the ammonia molecule from PurQ to PurL.</text>
</comment>
<comment type="similarity">
    <text evidence="6">Belongs to the PurS family.</text>
</comment>
<keyword evidence="3 6" id="KW-0547">Nucleotide-binding</keyword>
<evidence type="ECO:0000256" key="2">
    <source>
        <dbReference type="ARBA" id="ARBA00022598"/>
    </source>
</evidence>
<keyword evidence="4 6" id="KW-0658">Purine biosynthesis</keyword>
<dbReference type="SUPFAM" id="SSF82697">
    <property type="entry name" value="PurS-like"/>
    <property type="match status" value="1"/>
</dbReference>
<reference evidence="7 8" key="1">
    <citation type="submission" date="2016-07" db="EMBL/GenBank/DDBJ databases">
        <title>Genome and transcriptome analysis of iron-reducing fermentative bacteria Anoxybacter fermentans.</title>
        <authorList>
            <person name="Zeng X."/>
            <person name="Shao Z."/>
        </authorList>
    </citation>
    <scope>NUCLEOTIDE SEQUENCE [LARGE SCALE GENOMIC DNA]</scope>
    <source>
        <strain evidence="7 8">DY22613</strain>
    </source>
</reference>
<keyword evidence="8" id="KW-1185">Reference proteome</keyword>
<dbReference type="GO" id="GO:0006189">
    <property type="term" value="P:'de novo' IMP biosynthetic process"/>
    <property type="evidence" value="ECO:0007669"/>
    <property type="project" value="UniProtKB-UniRule"/>
</dbReference>
<name>A0A3S9T151_9FIRM</name>
<comment type="subunit">
    <text evidence="6">Part of the FGAM synthase complex composed of 1 PurL, 1 PurQ and 2 PurS subunits.</text>
</comment>
<dbReference type="Gene3D" id="3.30.1280.10">
    <property type="entry name" value="Phosphoribosylformylglycinamidine synthase subunit PurS"/>
    <property type="match status" value="1"/>
</dbReference>
<dbReference type="InterPro" id="IPR003850">
    <property type="entry name" value="PurS"/>
</dbReference>
<dbReference type="UniPathway" id="UPA00074">
    <property type="reaction ID" value="UER00128"/>
</dbReference>